<dbReference type="RefSeq" id="WP_345560675.1">
    <property type="nucleotide sequence ID" value="NZ_BAABDQ010000003.1"/>
</dbReference>
<organism evidence="2 3">
    <name type="scientific">Nonomuraea rosea</name>
    <dbReference type="NCBI Taxonomy" id="638574"/>
    <lineage>
        <taxon>Bacteria</taxon>
        <taxon>Bacillati</taxon>
        <taxon>Actinomycetota</taxon>
        <taxon>Actinomycetes</taxon>
        <taxon>Streptosporangiales</taxon>
        <taxon>Streptosporangiaceae</taxon>
        <taxon>Nonomuraea</taxon>
    </lineage>
</organism>
<feature type="compositionally biased region" description="Pro residues" evidence="1">
    <location>
        <begin position="116"/>
        <end position="128"/>
    </location>
</feature>
<comment type="caution">
    <text evidence="2">The sequence shown here is derived from an EMBL/GenBank/DDBJ whole genome shotgun (WGS) entry which is preliminary data.</text>
</comment>
<keyword evidence="3" id="KW-1185">Reference proteome</keyword>
<proteinExistence type="predicted"/>
<accession>A0ABP6VTJ2</accession>
<name>A0ABP6VTJ2_9ACTN</name>
<evidence type="ECO:0000313" key="2">
    <source>
        <dbReference type="EMBL" id="GAA3541033.1"/>
    </source>
</evidence>
<dbReference type="EMBL" id="BAABDQ010000003">
    <property type="protein sequence ID" value="GAA3541033.1"/>
    <property type="molecule type" value="Genomic_DNA"/>
</dbReference>
<feature type="region of interest" description="Disordered" evidence="1">
    <location>
        <begin position="77"/>
        <end position="128"/>
    </location>
</feature>
<reference evidence="3" key="1">
    <citation type="journal article" date="2019" name="Int. J. Syst. Evol. Microbiol.">
        <title>The Global Catalogue of Microorganisms (GCM) 10K type strain sequencing project: providing services to taxonomists for standard genome sequencing and annotation.</title>
        <authorList>
            <consortium name="The Broad Institute Genomics Platform"/>
            <consortium name="The Broad Institute Genome Sequencing Center for Infectious Disease"/>
            <person name="Wu L."/>
            <person name="Ma J."/>
        </authorList>
    </citation>
    <scope>NUCLEOTIDE SEQUENCE [LARGE SCALE GENOMIC DNA]</scope>
    <source>
        <strain evidence="3">JCM 17326</strain>
    </source>
</reference>
<protein>
    <submittedName>
        <fullName evidence="2">Uncharacterized protein</fullName>
    </submittedName>
</protein>
<evidence type="ECO:0000256" key="1">
    <source>
        <dbReference type="SAM" id="MobiDB-lite"/>
    </source>
</evidence>
<gene>
    <name evidence="2" type="ORF">GCM10022419_021470</name>
</gene>
<evidence type="ECO:0000313" key="3">
    <source>
        <dbReference type="Proteomes" id="UP001500630"/>
    </source>
</evidence>
<dbReference type="Proteomes" id="UP001500630">
    <property type="component" value="Unassembled WGS sequence"/>
</dbReference>
<sequence length="128" mass="13203">MAKPEHPEEPDVEIRASAKAREIRFHHRPDVTVEAVAEPTGECVSGSERTGLPDQVAEGVTYRDIQIDFRVIAKLTAPGEEPGASSSAGPGEKPGASSSASPVEEPGARSGAEPSGEPPTQPGDAPSP</sequence>